<proteinExistence type="predicted"/>
<dbReference type="AlphaFoldDB" id="A0A6J4ZIF9"/>
<sequence length="201" mass="21642">MAKAEKGLSIREFARREGCSDTLVRRAITQGRLKAKKDGTLDPALIGSPWRQANATASKAAAKPARPSANRRPSEPEVGADGTADDSNSLEAEAARMLSEGEGVDYAEALRRKENWLALLRQLEYEQKSGALVELAVAQAVLFEASRGQRDAWLNWPAKIGPLLAAELGLEEADRVTEALTAHVHKQISQLGEPAADFSTG</sequence>
<gene>
    <name evidence="2" type="ORF">LMG26845_00422</name>
</gene>
<name>A0A6J4ZIF9_9BURK</name>
<dbReference type="RefSeq" id="WP_054435143.1">
    <property type="nucleotide sequence ID" value="NZ_CADIJR010000002.1"/>
</dbReference>
<evidence type="ECO:0000256" key="1">
    <source>
        <dbReference type="SAM" id="MobiDB-lite"/>
    </source>
</evidence>
<dbReference type="GeneID" id="92896258"/>
<evidence type="ECO:0008006" key="4">
    <source>
        <dbReference type="Google" id="ProtNLM"/>
    </source>
</evidence>
<feature type="compositionally biased region" description="Low complexity" evidence="1">
    <location>
        <begin position="53"/>
        <end position="71"/>
    </location>
</feature>
<keyword evidence="3" id="KW-1185">Reference proteome</keyword>
<evidence type="ECO:0000313" key="2">
    <source>
        <dbReference type="EMBL" id="CAB3627416.1"/>
    </source>
</evidence>
<protein>
    <recommendedName>
        <fullName evidence="4">Elements of external origin</fullName>
    </recommendedName>
</protein>
<dbReference type="Proteomes" id="UP000507979">
    <property type="component" value="Unassembled WGS sequence"/>
</dbReference>
<evidence type="ECO:0000313" key="3">
    <source>
        <dbReference type="Proteomes" id="UP000507979"/>
    </source>
</evidence>
<accession>A0A6J4ZIF9</accession>
<feature type="region of interest" description="Disordered" evidence="1">
    <location>
        <begin position="30"/>
        <end position="88"/>
    </location>
</feature>
<organism evidence="2 3">
    <name type="scientific">Achromobacter insuavis</name>
    <dbReference type="NCBI Taxonomy" id="1287735"/>
    <lineage>
        <taxon>Bacteria</taxon>
        <taxon>Pseudomonadati</taxon>
        <taxon>Pseudomonadota</taxon>
        <taxon>Betaproteobacteria</taxon>
        <taxon>Burkholderiales</taxon>
        <taxon>Alcaligenaceae</taxon>
        <taxon>Achromobacter</taxon>
    </lineage>
</organism>
<dbReference type="EMBL" id="CADIJR010000002">
    <property type="protein sequence ID" value="CAB3627416.1"/>
    <property type="molecule type" value="Genomic_DNA"/>
</dbReference>
<reference evidence="2 3" key="1">
    <citation type="submission" date="2020-04" db="EMBL/GenBank/DDBJ databases">
        <authorList>
            <person name="De Canck E."/>
        </authorList>
    </citation>
    <scope>NUCLEOTIDE SEQUENCE [LARGE SCALE GENOMIC DNA]</scope>
    <source>
        <strain evidence="2 3">LMG 26845</strain>
    </source>
</reference>